<protein>
    <recommendedName>
        <fullName evidence="3">Transposase</fullName>
    </recommendedName>
</protein>
<reference evidence="1 2" key="1">
    <citation type="journal article" date="2013" name="ISME J.">
        <title>Comparative genomics of pathogenic lineages of Vibrio nigripulchritudo identifies virulence-associated traits.</title>
        <authorList>
            <person name="Goudenege D."/>
            <person name="Labreuche Y."/>
            <person name="Krin E."/>
            <person name="Ansquer D."/>
            <person name="Mangenot S."/>
            <person name="Calteau A."/>
            <person name="Medigue C."/>
            <person name="Mazel D."/>
            <person name="Polz M.F."/>
            <person name="Le Roux F."/>
        </authorList>
    </citation>
    <scope>NUCLEOTIDE SEQUENCE [LARGE SCALE GENOMIC DNA]</scope>
    <source>
        <strain evidence="1 2">SOn1</strain>
    </source>
</reference>
<proteinExistence type="predicted"/>
<organism evidence="1 2">
    <name type="scientific">Vibrio nigripulchritudo SOn1</name>
    <dbReference type="NCBI Taxonomy" id="1238450"/>
    <lineage>
        <taxon>Bacteria</taxon>
        <taxon>Pseudomonadati</taxon>
        <taxon>Pseudomonadota</taxon>
        <taxon>Gammaproteobacteria</taxon>
        <taxon>Vibrionales</taxon>
        <taxon>Vibrionaceae</taxon>
        <taxon>Vibrio</taxon>
    </lineage>
</organism>
<dbReference type="AlphaFoldDB" id="A0AAV2VP04"/>
<gene>
    <name evidence="1" type="ORF">VIBNISOn1_1720080</name>
</gene>
<evidence type="ECO:0008006" key="3">
    <source>
        <dbReference type="Google" id="ProtNLM"/>
    </source>
</evidence>
<evidence type="ECO:0000313" key="2">
    <source>
        <dbReference type="Proteomes" id="UP000018211"/>
    </source>
</evidence>
<sequence length="23" mass="2926">MGWFNQVRKLAELSYIFYRFIFP</sequence>
<evidence type="ECO:0000313" key="1">
    <source>
        <dbReference type="EMBL" id="CCO46280.1"/>
    </source>
</evidence>
<accession>A0AAV2VP04</accession>
<dbReference type="EMBL" id="CAOF01000082">
    <property type="protein sequence ID" value="CCO46280.1"/>
    <property type="molecule type" value="Genomic_DNA"/>
</dbReference>
<comment type="caution">
    <text evidence="1">The sequence shown here is derived from an EMBL/GenBank/DDBJ whole genome shotgun (WGS) entry which is preliminary data.</text>
</comment>
<dbReference type="Proteomes" id="UP000018211">
    <property type="component" value="Unassembled WGS sequence"/>
</dbReference>
<name>A0AAV2VP04_9VIBR</name>